<evidence type="ECO:0000313" key="3">
    <source>
        <dbReference type="Proteomes" id="UP001203136"/>
    </source>
</evidence>
<dbReference type="EMBL" id="JAQLGM010000015">
    <property type="protein sequence ID" value="MDB2000148.1"/>
    <property type="molecule type" value="Genomic_DNA"/>
</dbReference>
<name>A0AAW5F2E2_CLOSY</name>
<evidence type="ECO:0008006" key="4">
    <source>
        <dbReference type="Google" id="ProtNLM"/>
    </source>
</evidence>
<sequence>MRTGFLSKNHFKNRNNRISLPVILAACLFLASVFCYITFSASSRAQAERIVKKLFTSESYRELEEAANIGLPQMYDTHFPGDFTPEGRDSLLPVGIPYTLFLEQFPSPVERIYAQEPVLALEEESGKTVRYRYTVETEFYLERRLEEVSPVVQKSFTGTITLKKTGFLKWKMEAFTAG</sequence>
<dbReference type="RefSeq" id="WP_003504441.1">
    <property type="nucleotide sequence ID" value="NZ_BAABZD010000009.1"/>
</dbReference>
<gene>
    <name evidence="1" type="ORF">K5I21_06965</name>
    <name evidence="2" type="ORF">PM006_08050</name>
</gene>
<protein>
    <recommendedName>
        <fullName evidence="4">DUF4830 domain-containing protein</fullName>
    </recommendedName>
</protein>
<organism evidence="1 3">
    <name type="scientific">Clostridium symbiosum</name>
    <name type="common">Bacteroides symbiosus</name>
    <dbReference type="NCBI Taxonomy" id="1512"/>
    <lineage>
        <taxon>Bacteria</taxon>
        <taxon>Bacillati</taxon>
        <taxon>Bacillota</taxon>
        <taxon>Clostridia</taxon>
        <taxon>Lachnospirales</taxon>
        <taxon>Lachnospiraceae</taxon>
        <taxon>Otoolea</taxon>
    </lineage>
</organism>
<reference evidence="2" key="2">
    <citation type="submission" date="2023-01" db="EMBL/GenBank/DDBJ databases">
        <title>Human gut microbiome strain richness.</title>
        <authorList>
            <person name="Chen-Liaw A."/>
        </authorList>
    </citation>
    <scope>NUCLEOTIDE SEQUENCE</scope>
    <source>
        <strain evidence="2">B1_m1001713B170214d0_201011</strain>
    </source>
</reference>
<accession>A0AAW5F2E2</accession>
<comment type="caution">
    <text evidence="1">The sequence shown here is derived from an EMBL/GenBank/DDBJ whole genome shotgun (WGS) entry which is preliminary data.</text>
</comment>
<dbReference type="AlphaFoldDB" id="A0AAW5F2E2"/>
<dbReference type="EMBL" id="JAINVB010000001">
    <property type="protein sequence ID" value="MCK0085618.1"/>
    <property type="molecule type" value="Genomic_DNA"/>
</dbReference>
<reference evidence="1" key="1">
    <citation type="journal article" date="2022" name="Cell Host Microbe">
        <title>Colonization of the live biotherapeutic product VE303 and modulation of the microbiota and metabolites in healthy volunteers.</title>
        <authorList>
            <person name="Dsouza M."/>
            <person name="Menon R."/>
            <person name="Crossette E."/>
            <person name="Bhattarai S.K."/>
            <person name="Schneider J."/>
            <person name="Kim Y.G."/>
            <person name="Reddy S."/>
            <person name="Caballero S."/>
            <person name="Felix C."/>
            <person name="Cornacchione L."/>
            <person name="Hendrickson J."/>
            <person name="Watson A.R."/>
            <person name="Minot S.S."/>
            <person name="Greenfield N."/>
            <person name="Schopf L."/>
            <person name="Szabady R."/>
            <person name="Patarroyo J."/>
            <person name="Smith W."/>
            <person name="Harrison P."/>
            <person name="Kuijper E.J."/>
            <person name="Kelly C.P."/>
            <person name="Olle B."/>
            <person name="Bobilev D."/>
            <person name="Silber J.L."/>
            <person name="Bucci V."/>
            <person name="Roberts B."/>
            <person name="Faith J."/>
            <person name="Norman J.M."/>
        </authorList>
    </citation>
    <scope>NUCLEOTIDE SEQUENCE</scope>
    <source>
        <strain evidence="1">VE303-04</strain>
    </source>
</reference>
<evidence type="ECO:0000313" key="2">
    <source>
        <dbReference type="EMBL" id="MDB2000148.1"/>
    </source>
</evidence>
<proteinExistence type="predicted"/>
<evidence type="ECO:0000313" key="1">
    <source>
        <dbReference type="EMBL" id="MCK0085618.1"/>
    </source>
</evidence>
<dbReference type="GeneID" id="57971443"/>
<dbReference type="Proteomes" id="UP001203136">
    <property type="component" value="Unassembled WGS sequence"/>
</dbReference>
<dbReference type="Proteomes" id="UP001300871">
    <property type="component" value="Unassembled WGS sequence"/>
</dbReference>